<evidence type="ECO:0000256" key="3">
    <source>
        <dbReference type="ARBA" id="ARBA00022553"/>
    </source>
</evidence>
<evidence type="ECO:0000313" key="11">
    <source>
        <dbReference type="Proteomes" id="UP000216345"/>
    </source>
</evidence>
<dbReference type="RefSeq" id="WP_094573572.1">
    <property type="nucleotide sequence ID" value="NZ_JBHEEL010000011.1"/>
</dbReference>
<dbReference type="Pfam" id="PF02518">
    <property type="entry name" value="HATPase_c"/>
    <property type="match status" value="1"/>
</dbReference>
<dbReference type="OrthoDB" id="9795133at2"/>
<proteinExistence type="predicted"/>
<dbReference type="SUPFAM" id="SSF47384">
    <property type="entry name" value="Homodimeric domain of signal transducing histidine kinase"/>
    <property type="match status" value="1"/>
</dbReference>
<dbReference type="InterPro" id="IPR003594">
    <property type="entry name" value="HATPase_dom"/>
</dbReference>
<dbReference type="GO" id="GO:0000155">
    <property type="term" value="F:phosphorelay sensor kinase activity"/>
    <property type="evidence" value="ECO:0007669"/>
    <property type="project" value="InterPro"/>
</dbReference>
<dbReference type="Proteomes" id="UP000216345">
    <property type="component" value="Unassembled WGS sequence"/>
</dbReference>
<dbReference type="PRINTS" id="PR00344">
    <property type="entry name" value="BCTRLSENSOR"/>
</dbReference>
<evidence type="ECO:0000256" key="5">
    <source>
        <dbReference type="ARBA" id="ARBA00022741"/>
    </source>
</evidence>
<dbReference type="Gene3D" id="3.30.565.10">
    <property type="entry name" value="Histidine kinase-like ATPase, C-terminal domain"/>
    <property type="match status" value="1"/>
</dbReference>
<dbReference type="PANTHER" id="PTHR43065:SF10">
    <property type="entry name" value="PEROXIDE STRESS-ACTIVATED HISTIDINE KINASE MAK3"/>
    <property type="match status" value="1"/>
</dbReference>
<evidence type="ECO:0000256" key="8">
    <source>
        <dbReference type="ARBA" id="ARBA00023012"/>
    </source>
</evidence>
<organism evidence="10 11">
    <name type="scientific">Brucella rhizosphaerae</name>
    <dbReference type="NCBI Taxonomy" id="571254"/>
    <lineage>
        <taxon>Bacteria</taxon>
        <taxon>Pseudomonadati</taxon>
        <taxon>Pseudomonadota</taxon>
        <taxon>Alphaproteobacteria</taxon>
        <taxon>Hyphomicrobiales</taxon>
        <taxon>Brucellaceae</taxon>
        <taxon>Brucella/Ochrobactrum group</taxon>
        <taxon>Brucella</taxon>
    </lineage>
</organism>
<evidence type="ECO:0000256" key="6">
    <source>
        <dbReference type="ARBA" id="ARBA00022777"/>
    </source>
</evidence>
<evidence type="ECO:0000259" key="9">
    <source>
        <dbReference type="PROSITE" id="PS50109"/>
    </source>
</evidence>
<gene>
    <name evidence="10" type="ORF">CEV32_3156</name>
</gene>
<dbReference type="SMART" id="SM00387">
    <property type="entry name" value="HATPase_c"/>
    <property type="match status" value="1"/>
</dbReference>
<keyword evidence="4" id="KW-0808">Transferase</keyword>
<evidence type="ECO:0000256" key="7">
    <source>
        <dbReference type="ARBA" id="ARBA00022840"/>
    </source>
</evidence>
<dbReference type="EC" id="2.7.13.3" evidence="2"/>
<dbReference type="SMART" id="SM00388">
    <property type="entry name" value="HisKA"/>
    <property type="match status" value="1"/>
</dbReference>
<sequence>MRKKIYRHMSPRTLATSAGLSIASAAIFVFDTLTDYAIAAAVFYTAIVLVSARVFSHRTVIGVAAGCIILTVVSFFLTRSGSYDVGAINTLISIVAIACTAYLGLKLVDAEAEAHETRERLLRLARLTTLGQLTGSIAHEVSQPLVAIETSASAGQRWLLQEPPNVSRAQAAFKRISADSHRASEILDRVRSLSKGEKPKVTGFDFNMAIREMLDLATAELYRLDIHFEIDLAEDLPPAFADRVQIQQVFGNLILNGIEAMARIEDEERFLLITSAIGENKSLRFTIADTGLGLTAVARESLFDAFWTTKEGGFGLGLTISRTIVEANGGHIWTQAQGARGAGSNGITFVLEVPAAGKDEHDRNA</sequence>
<dbReference type="PROSITE" id="PS50109">
    <property type="entry name" value="HIS_KIN"/>
    <property type="match status" value="1"/>
</dbReference>
<evidence type="ECO:0000256" key="1">
    <source>
        <dbReference type="ARBA" id="ARBA00000085"/>
    </source>
</evidence>
<keyword evidence="7" id="KW-0067">ATP-binding</keyword>
<keyword evidence="6 10" id="KW-0418">Kinase</keyword>
<keyword evidence="11" id="KW-1185">Reference proteome</keyword>
<dbReference type="InterPro" id="IPR036890">
    <property type="entry name" value="HATPase_C_sf"/>
</dbReference>
<keyword evidence="5" id="KW-0547">Nucleotide-binding</keyword>
<comment type="caution">
    <text evidence="10">The sequence shown here is derived from an EMBL/GenBank/DDBJ whole genome shotgun (WGS) entry which is preliminary data.</text>
</comment>
<dbReference type="CDD" id="cd00082">
    <property type="entry name" value="HisKA"/>
    <property type="match status" value="1"/>
</dbReference>
<dbReference type="PANTHER" id="PTHR43065">
    <property type="entry name" value="SENSOR HISTIDINE KINASE"/>
    <property type="match status" value="1"/>
</dbReference>
<dbReference type="SUPFAM" id="SSF55874">
    <property type="entry name" value="ATPase domain of HSP90 chaperone/DNA topoisomerase II/histidine kinase"/>
    <property type="match status" value="1"/>
</dbReference>
<name>A0A256FW71_9HYPH</name>
<dbReference type="InterPro" id="IPR005467">
    <property type="entry name" value="His_kinase_dom"/>
</dbReference>
<evidence type="ECO:0000256" key="4">
    <source>
        <dbReference type="ARBA" id="ARBA00022679"/>
    </source>
</evidence>
<dbReference type="Pfam" id="PF00512">
    <property type="entry name" value="HisKA"/>
    <property type="match status" value="1"/>
</dbReference>
<dbReference type="GO" id="GO:0005524">
    <property type="term" value="F:ATP binding"/>
    <property type="evidence" value="ECO:0007669"/>
    <property type="project" value="UniProtKB-KW"/>
</dbReference>
<protein>
    <recommendedName>
        <fullName evidence="2">histidine kinase</fullName>
        <ecNumber evidence="2">2.7.13.3</ecNumber>
    </recommendedName>
</protein>
<feature type="domain" description="Histidine kinase" evidence="9">
    <location>
        <begin position="136"/>
        <end position="357"/>
    </location>
</feature>
<evidence type="ECO:0000256" key="2">
    <source>
        <dbReference type="ARBA" id="ARBA00012438"/>
    </source>
</evidence>
<comment type="catalytic activity">
    <reaction evidence="1">
        <text>ATP + protein L-histidine = ADP + protein N-phospho-L-histidine.</text>
        <dbReference type="EC" id="2.7.13.3"/>
    </reaction>
</comment>
<accession>A0A256FW71</accession>
<dbReference type="InterPro" id="IPR003661">
    <property type="entry name" value="HisK_dim/P_dom"/>
</dbReference>
<dbReference type="InterPro" id="IPR004358">
    <property type="entry name" value="Sig_transdc_His_kin-like_C"/>
</dbReference>
<dbReference type="AlphaFoldDB" id="A0A256FW71"/>
<evidence type="ECO:0000313" key="10">
    <source>
        <dbReference type="EMBL" id="OYR18681.1"/>
    </source>
</evidence>
<keyword evidence="8" id="KW-0902">Two-component regulatory system</keyword>
<keyword evidence="3" id="KW-0597">Phosphoprotein</keyword>
<dbReference type="EMBL" id="NNRK01000011">
    <property type="protein sequence ID" value="OYR18681.1"/>
    <property type="molecule type" value="Genomic_DNA"/>
</dbReference>
<dbReference type="InterPro" id="IPR036097">
    <property type="entry name" value="HisK_dim/P_sf"/>
</dbReference>
<dbReference type="Gene3D" id="1.10.287.130">
    <property type="match status" value="1"/>
</dbReference>
<reference evidence="10 11" key="1">
    <citation type="submission" date="2017-07" db="EMBL/GenBank/DDBJ databases">
        <title>Phylogenetic study on the rhizospheric bacterium Ochrobactrum sp. A44.</title>
        <authorList>
            <person name="Krzyzanowska D.M."/>
            <person name="Ossowicki A."/>
            <person name="Rajewska M."/>
            <person name="Maciag T."/>
            <person name="Kaczynski Z."/>
            <person name="Czerwicka M."/>
            <person name="Jafra S."/>
        </authorList>
    </citation>
    <scope>NUCLEOTIDE SEQUENCE [LARGE SCALE GENOMIC DNA]</scope>
    <source>
        <strain evidence="10 11">PR17</strain>
    </source>
</reference>